<name>A0A1W1X3Z9_9NEIS</name>
<evidence type="ECO:0008006" key="4">
    <source>
        <dbReference type="Google" id="ProtNLM"/>
    </source>
</evidence>
<dbReference type="InterPro" id="IPR049713">
    <property type="entry name" value="Pr6Pr-like"/>
</dbReference>
<dbReference type="NCBIfam" id="NF038065">
    <property type="entry name" value="Pr6Pr"/>
    <property type="match status" value="1"/>
</dbReference>
<dbReference type="RefSeq" id="WP_139798605.1">
    <property type="nucleotide sequence ID" value="NZ_FWXD01000002.1"/>
</dbReference>
<feature type="transmembrane region" description="Helical" evidence="1">
    <location>
        <begin position="126"/>
        <end position="146"/>
    </location>
</feature>
<keyword evidence="1" id="KW-0472">Membrane</keyword>
<keyword evidence="3" id="KW-1185">Reference proteome</keyword>
<dbReference type="Proteomes" id="UP000192761">
    <property type="component" value="Unassembled WGS sequence"/>
</dbReference>
<dbReference type="AlphaFoldDB" id="A0A1W1X3Z9"/>
<reference evidence="2 3" key="1">
    <citation type="submission" date="2017-04" db="EMBL/GenBank/DDBJ databases">
        <authorList>
            <person name="Afonso C.L."/>
            <person name="Miller P.J."/>
            <person name="Scott M.A."/>
            <person name="Spackman E."/>
            <person name="Goraichik I."/>
            <person name="Dimitrov K.M."/>
            <person name="Suarez D.L."/>
            <person name="Swayne D.E."/>
        </authorList>
    </citation>
    <scope>NUCLEOTIDE SEQUENCE [LARGE SCALE GENOMIC DNA]</scope>
    <source>
        <strain evidence="2 3">DSM 23236</strain>
    </source>
</reference>
<organism evidence="2 3">
    <name type="scientific">Andreprevotia lacus DSM 23236</name>
    <dbReference type="NCBI Taxonomy" id="1121001"/>
    <lineage>
        <taxon>Bacteria</taxon>
        <taxon>Pseudomonadati</taxon>
        <taxon>Pseudomonadota</taxon>
        <taxon>Betaproteobacteria</taxon>
        <taxon>Neisseriales</taxon>
        <taxon>Chitinibacteraceae</taxon>
        <taxon>Andreprevotia</taxon>
    </lineage>
</organism>
<evidence type="ECO:0000313" key="3">
    <source>
        <dbReference type="Proteomes" id="UP000192761"/>
    </source>
</evidence>
<dbReference type="EMBL" id="FWXD01000002">
    <property type="protein sequence ID" value="SMC18141.1"/>
    <property type="molecule type" value="Genomic_DNA"/>
</dbReference>
<evidence type="ECO:0000256" key="1">
    <source>
        <dbReference type="SAM" id="Phobius"/>
    </source>
</evidence>
<gene>
    <name evidence="2" type="ORF">SAMN02745857_00488</name>
</gene>
<protein>
    <recommendedName>
        <fullName evidence="4">FAR-17a/AIG1-like protein</fullName>
    </recommendedName>
</protein>
<feature type="transmembrane region" description="Helical" evidence="1">
    <location>
        <begin position="194"/>
        <end position="218"/>
    </location>
</feature>
<keyword evidence="1" id="KW-0812">Transmembrane</keyword>
<accession>A0A1W1X3Z9</accession>
<keyword evidence="1" id="KW-1133">Transmembrane helix</keyword>
<feature type="transmembrane region" description="Helical" evidence="1">
    <location>
        <begin position="101"/>
        <end position="120"/>
    </location>
</feature>
<feature type="transmembrane region" description="Helical" evidence="1">
    <location>
        <begin position="158"/>
        <end position="174"/>
    </location>
</feature>
<sequence>MQMPPEPNTAPYHVRRLRWARRCELVLGAAAWLAVLTRLGLTMSQELALGHTPAMALTRFLAYFTNLSTLLLALVLTVPLLGPRSRLARWLWQPGVRAASLVYILIVSAGYELLLRGIWAPHGLEWTIDVLLHDVIPAGYLAYWLGFAPAGTLRWRDAFRWLLYPAAYFGYILLRGELLGRYPYPFINVMQHGYGPVLWNAAAFAAAFACTGLLVVAADVKLARSRAR</sequence>
<feature type="transmembrane region" description="Helical" evidence="1">
    <location>
        <begin position="60"/>
        <end position="81"/>
    </location>
</feature>
<dbReference type="STRING" id="1121001.SAMN02745857_00488"/>
<dbReference type="OrthoDB" id="9809977at2"/>
<evidence type="ECO:0000313" key="2">
    <source>
        <dbReference type="EMBL" id="SMC18141.1"/>
    </source>
</evidence>
<proteinExistence type="predicted"/>